<feature type="domain" description="AB hydrolase-1" evidence="3">
    <location>
        <begin position="58"/>
        <end position="157"/>
    </location>
</feature>
<dbReference type="AlphaFoldDB" id="E2BN88"/>
<dbReference type="EMBL" id="GL449385">
    <property type="protein sequence ID" value="EFN82850.1"/>
    <property type="molecule type" value="Genomic_DNA"/>
</dbReference>
<dbReference type="InterPro" id="IPR029058">
    <property type="entry name" value="AB_hydrolase_fold"/>
</dbReference>
<dbReference type="PANTHER" id="PTHR43798:SF14">
    <property type="entry name" value="SERINE HYDROLASE-LIKE PROTEIN DDB_G0286239"/>
    <property type="match status" value="1"/>
</dbReference>
<dbReference type="InParanoid" id="E2BN88"/>
<dbReference type="SUPFAM" id="SSF53474">
    <property type="entry name" value="alpha/beta-Hydrolases"/>
    <property type="match status" value="1"/>
</dbReference>
<dbReference type="InterPro" id="IPR000073">
    <property type="entry name" value="AB_hydrolase_1"/>
</dbReference>
<organism evidence="5">
    <name type="scientific">Harpegnathos saltator</name>
    <name type="common">Jerdon's jumping ant</name>
    <dbReference type="NCBI Taxonomy" id="610380"/>
    <lineage>
        <taxon>Eukaryota</taxon>
        <taxon>Metazoa</taxon>
        <taxon>Ecdysozoa</taxon>
        <taxon>Arthropoda</taxon>
        <taxon>Hexapoda</taxon>
        <taxon>Insecta</taxon>
        <taxon>Pterygota</taxon>
        <taxon>Neoptera</taxon>
        <taxon>Endopterygota</taxon>
        <taxon>Hymenoptera</taxon>
        <taxon>Apocrita</taxon>
        <taxon>Aculeata</taxon>
        <taxon>Formicoidea</taxon>
        <taxon>Formicidae</taxon>
        <taxon>Ponerinae</taxon>
        <taxon>Ponerini</taxon>
        <taxon>Harpegnathos</taxon>
    </lineage>
</organism>
<evidence type="ECO:0000256" key="1">
    <source>
        <dbReference type="ARBA" id="ARBA00008645"/>
    </source>
</evidence>
<dbReference type="GO" id="GO:0016787">
    <property type="term" value="F:hydrolase activity"/>
    <property type="evidence" value="ECO:0007669"/>
    <property type="project" value="UniProtKB-KW"/>
</dbReference>
<reference evidence="4 5" key="1">
    <citation type="journal article" date="2010" name="Science">
        <title>Genomic comparison of the ants Camponotus floridanus and Harpegnathos saltator.</title>
        <authorList>
            <person name="Bonasio R."/>
            <person name="Zhang G."/>
            <person name="Ye C."/>
            <person name="Mutti N.S."/>
            <person name="Fang X."/>
            <person name="Qin N."/>
            <person name="Donahue G."/>
            <person name="Yang P."/>
            <person name="Li Q."/>
            <person name="Li C."/>
            <person name="Zhang P."/>
            <person name="Huang Z."/>
            <person name="Berger S.L."/>
            <person name="Reinberg D."/>
            <person name="Wang J."/>
            <person name="Liebig J."/>
        </authorList>
    </citation>
    <scope>NUCLEOTIDE SEQUENCE [LARGE SCALE GENOMIC DNA]</scope>
    <source>
        <strain evidence="4 5">R22 G/1</strain>
    </source>
</reference>
<evidence type="ECO:0000313" key="5">
    <source>
        <dbReference type="Proteomes" id="UP000008237"/>
    </source>
</evidence>
<dbReference type="Gene3D" id="3.40.50.1820">
    <property type="entry name" value="alpha/beta hydrolase"/>
    <property type="match status" value="1"/>
</dbReference>
<proteinExistence type="inferred from homology"/>
<gene>
    <name evidence="4" type="ORF">EAI_07294</name>
</gene>
<evidence type="ECO:0000256" key="2">
    <source>
        <dbReference type="ARBA" id="ARBA00022801"/>
    </source>
</evidence>
<keyword evidence="2 4" id="KW-0378">Hydrolase</keyword>
<dbReference type="OMA" id="PAGTSYH"/>
<evidence type="ECO:0000259" key="3">
    <source>
        <dbReference type="Pfam" id="PF00561"/>
    </source>
</evidence>
<dbReference type="STRING" id="610380.E2BN88"/>
<keyword evidence="5" id="KW-1185">Reference proteome</keyword>
<dbReference type="InterPro" id="IPR050266">
    <property type="entry name" value="AB_hydrolase_sf"/>
</dbReference>
<dbReference type="GO" id="GO:0016020">
    <property type="term" value="C:membrane"/>
    <property type="evidence" value="ECO:0007669"/>
    <property type="project" value="TreeGrafter"/>
</dbReference>
<protein>
    <submittedName>
        <fullName evidence="4">Probable serine hydrolase</fullName>
    </submittedName>
</protein>
<dbReference type="Pfam" id="PF00561">
    <property type="entry name" value="Abhydrolase_1"/>
    <property type="match status" value="1"/>
</dbReference>
<dbReference type="PANTHER" id="PTHR43798">
    <property type="entry name" value="MONOACYLGLYCEROL LIPASE"/>
    <property type="match status" value="1"/>
</dbReference>
<accession>E2BN88</accession>
<name>E2BN88_HARSA</name>
<comment type="similarity">
    <text evidence="1">Belongs to the AB hydrolase superfamily.</text>
</comment>
<dbReference type="Proteomes" id="UP000008237">
    <property type="component" value="Unassembled WGS sequence"/>
</dbReference>
<dbReference type="OrthoDB" id="190201at2759"/>
<evidence type="ECO:0000313" key="4">
    <source>
        <dbReference type="EMBL" id="EFN82850.1"/>
    </source>
</evidence>
<sequence length="324" mass="37438">MYARRLITFGAGINLCTKVLWRTLHNKIKEAHLTKNIEIPVPWGKVTGKLWGSQDKQPILAMHGWQDNAATFNNLAPLIVKNTPVLSIDLPGHGFSSWLPPGSIYTEIVYLLLIRRIVKYFEWEKVKILAHSLSSMTTYWYAAIYPAEVQYVIALDYFKFIAVNIDYYADIFGNVINSLIKLEGNTGSQPSYTKDKIKEKWLGGYIHMNEAASNILMTRGVHQKDDGTYVFNRDPRIRIIPIHTLFSKEQLECFAKKITCPYLILKGTESPYIELKEDYHNALQIMKQHNKHVYYEEVPGNHHFHLTHAEPAAIIINRFLEKYD</sequence>